<name>A0A7T0C1X3_9BACT</name>
<evidence type="ECO:0000256" key="1">
    <source>
        <dbReference type="ARBA" id="ARBA00004651"/>
    </source>
</evidence>
<feature type="transmembrane region" description="Helical" evidence="8">
    <location>
        <begin position="382"/>
        <end position="401"/>
    </location>
</feature>
<sequence>MNAILFPILFLSFYLVGRFAASRVGIRFESRSESLAFCPPLGMLLLSQATCLLGFLGLFHPIAFSTLLILALSTGLPRLHKSIASPPSTESNSFRLKSPLEKISIACLSLLALLSLIQALGPAFHTDALVYHLAIPKTYLEAGRFVNLPDNVYSFFPLHFEMLYLLAYGLGGEVLAQLVAWATSLQLVCLIYVYCRAKGAGAWAGFAAAGFLSTPTFFQYSSATYVDLPSALYALAAFFAWELWRERRQNGWALLLCLFASTATATKLTAGMALPLAFLGILLYSAAHKESIGKIFQRIGLLVLSVLFIMSPWWAKNFYYSGNPFAPFLMEWLGGEPGLNWDVARSMLKSEYYAMMGMGTGILDLLLLPYNLSVHAKSSSVQFDGSAGILILLLLPALFALPRKQRPLIFVVCVLVLFWFYNFQFLRFLAPALALFAVASALGLQTISQSIESLRPGLKKTLRLLLPTTLALGLLYNLSLDVQNWRDTQTIAYLTGQEKRSAFLNRHIPQWPAYQSANANFGPEDKIMLAYMRNLGYLLEIPFTSDSFFEAYTLQKILKTHSSVEEISQEMRRRNLDGILFDSRYIFGAGAALSEHEQINFQRFLKTRALPLLEKNRFHLYRFMLN</sequence>
<feature type="transmembrane region" description="Helical" evidence="8">
    <location>
        <begin position="295"/>
        <end position="315"/>
    </location>
</feature>
<keyword evidence="3" id="KW-0328">Glycosyltransferase</keyword>
<organism evidence="10 11">
    <name type="scientific">Candidatus Nitrohelix vancouverensis</name>
    <dbReference type="NCBI Taxonomy" id="2705534"/>
    <lineage>
        <taxon>Bacteria</taxon>
        <taxon>Pseudomonadati</taxon>
        <taxon>Nitrospinota/Tectimicrobiota group</taxon>
        <taxon>Nitrospinota</taxon>
        <taxon>Nitrospinia</taxon>
        <taxon>Nitrospinales</taxon>
        <taxon>Nitrospinaceae</taxon>
        <taxon>Candidatus Nitrohelix</taxon>
    </lineage>
</organism>
<comment type="subcellular location">
    <subcellularLocation>
        <location evidence="1">Cell membrane</location>
        <topology evidence="1">Multi-pass membrane protein</topology>
    </subcellularLocation>
</comment>
<dbReference type="PANTHER" id="PTHR33908:SF11">
    <property type="entry name" value="MEMBRANE PROTEIN"/>
    <property type="match status" value="1"/>
</dbReference>
<feature type="transmembrane region" description="Helical" evidence="8">
    <location>
        <begin position="44"/>
        <end position="72"/>
    </location>
</feature>
<feature type="transmembrane region" description="Helical" evidence="8">
    <location>
        <begin position="462"/>
        <end position="480"/>
    </location>
</feature>
<feature type="transmembrane region" description="Helical" evidence="8">
    <location>
        <begin position="408"/>
        <end position="426"/>
    </location>
</feature>
<feature type="transmembrane region" description="Helical" evidence="8">
    <location>
        <begin position="174"/>
        <end position="193"/>
    </location>
</feature>
<gene>
    <name evidence="10" type="ORF">G3M78_06415</name>
</gene>
<evidence type="ECO:0000256" key="4">
    <source>
        <dbReference type="ARBA" id="ARBA00022679"/>
    </source>
</evidence>
<keyword evidence="5 8" id="KW-0812">Transmembrane</keyword>
<evidence type="ECO:0000256" key="8">
    <source>
        <dbReference type="SAM" id="Phobius"/>
    </source>
</evidence>
<evidence type="ECO:0000256" key="3">
    <source>
        <dbReference type="ARBA" id="ARBA00022676"/>
    </source>
</evidence>
<dbReference type="Pfam" id="PF13231">
    <property type="entry name" value="PMT_2"/>
    <property type="match status" value="1"/>
</dbReference>
<evidence type="ECO:0000259" key="9">
    <source>
        <dbReference type="Pfam" id="PF13231"/>
    </source>
</evidence>
<evidence type="ECO:0000256" key="2">
    <source>
        <dbReference type="ARBA" id="ARBA00022475"/>
    </source>
</evidence>
<dbReference type="Proteomes" id="UP000594464">
    <property type="component" value="Chromosome"/>
</dbReference>
<dbReference type="InterPro" id="IPR050297">
    <property type="entry name" value="LipidA_mod_glycosyltrf_83"/>
</dbReference>
<dbReference type="AlphaFoldDB" id="A0A7T0C1X3"/>
<keyword evidence="2" id="KW-1003">Cell membrane</keyword>
<evidence type="ECO:0000313" key="11">
    <source>
        <dbReference type="Proteomes" id="UP000594464"/>
    </source>
</evidence>
<proteinExistence type="predicted"/>
<feature type="transmembrane region" description="Helical" evidence="8">
    <location>
        <begin position="253"/>
        <end position="283"/>
    </location>
</feature>
<feature type="transmembrane region" description="Helical" evidence="8">
    <location>
        <begin position="200"/>
        <end position="218"/>
    </location>
</feature>
<keyword evidence="6 8" id="KW-1133">Transmembrane helix</keyword>
<dbReference type="KEGG" id="nva:G3M78_06415"/>
<dbReference type="InterPro" id="IPR038731">
    <property type="entry name" value="RgtA/B/C-like"/>
</dbReference>
<feature type="transmembrane region" description="Helical" evidence="8">
    <location>
        <begin position="432"/>
        <end position="450"/>
    </location>
</feature>
<feature type="domain" description="Glycosyltransferase RgtA/B/C/D-like" evidence="9">
    <location>
        <begin position="171"/>
        <end position="314"/>
    </location>
</feature>
<evidence type="ECO:0000256" key="7">
    <source>
        <dbReference type="ARBA" id="ARBA00023136"/>
    </source>
</evidence>
<evidence type="ECO:0000256" key="6">
    <source>
        <dbReference type="ARBA" id="ARBA00022989"/>
    </source>
</evidence>
<dbReference type="GO" id="GO:0009103">
    <property type="term" value="P:lipopolysaccharide biosynthetic process"/>
    <property type="evidence" value="ECO:0007669"/>
    <property type="project" value="UniProtKB-ARBA"/>
</dbReference>
<protein>
    <recommendedName>
        <fullName evidence="9">Glycosyltransferase RgtA/B/C/D-like domain-containing protein</fullName>
    </recommendedName>
</protein>
<reference evidence="11" key="1">
    <citation type="submission" date="2020-02" db="EMBL/GenBank/DDBJ databases">
        <title>Genomic and physiological characterization of two novel Nitrospinaceae genera.</title>
        <authorList>
            <person name="Mueller A.J."/>
            <person name="Jung M.-Y."/>
            <person name="Strachan C.R."/>
            <person name="Herbold C.W."/>
            <person name="Kirkegaard R.H."/>
            <person name="Daims H."/>
        </authorList>
    </citation>
    <scope>NUCLEOTIDE SEQUENCE [LARGE SCALE GENOMIC DNA]</scope>
</reference>
<feature type="transmembrane region" description="Helical" evidence="8">
    <location>
        <begin position="103"/>
        <end position="124"/>
    </location>
</feature>
<keyword evidence="7 8" id="KW-0472">Membrane</keyword>
<dbReference type="EMBL" id="CP048620">
    <property type="protein sequence ID" value="QPJ65042.1"/>
    <property type="molecule type" value="Genomic_DNA"/>
</dbReference>
<dbReference type="GO" id="GO:0005886">
    <property type="term" value="C:plasma membrane"/>
    <property type="evidence" value="ECO:0007669"/>
    <property type="project" value="UniProtKB-SubCell"/>
</dbReference>
<evidence type="ECO:0000313" key="10">
    <source>
        <dbReference type="EMBL" id="QPJ65042.1"/>
    </source>
</evidence>
<dbReference type="GO" id="GO:0016763">
    <property type="term" value="F:pentosyltransferase activity"/>
    <property type="evidence" value="ECO:0007669"/>
    <property type="project" value="TreeGrafter"/>
</dbReference>
<feature type="transmembrane region" description="Helical" evidence="8">
    <location>
        <begin position="352"/>
        <end position="370"/>
    </location>
</feature>
<keyword evidence="4" id="KW-0808">Transferase</keyword>
<evidence type="ECO:0000256" key="5">
    <source>
        <dbReference type="ARBA" id="ARBA00022692"/>
    </source>
</evidence>
<accession>A0A7T0C1X3</accession>
<dbReference type="PANTHER" id="PTHR33908">
    <property type="entry name" value="MANNOSYLTRANSFERASE YKCB-RELATED"/>
    <property type="match status" value="1"/>
</dbReference>